<name>A0A5A9Z4Z3_9RHOB</name>
<dbReference type="Proteomes" id="UP000325291">
    <property type="component" value="Unassembled WGS sequence"/>
</dbReference>
<gene>
    <name evidence="1" type="ORF">FLO80_16515</name>
</gene>
<sequence>MTLEPHHPGPQTPLVAGETVLAMWRPRFWLFAQRALLLGFVTALGLSGFGFLIWWQWLLALPVLTLVYVFVFDDYATWVRRRGDCWYLTDRRLIYESADTPGEQATVPLSGIAWMRPWFWWSLRIGLTGGTATTIRFVPGPRDIRRRIEAAQNQPQAN</sequence>
<dbReference type="RefSeq" id="WP_111367729.1">
    <property type="nucleotide sequence ID" value="NZ_VINQ01000015.1"/>
</dbReference>
<reference evidence="1 2" key="1">
    <citation type="submission" date="2019-07" db="EMBL/GenBank/DDBJ databases">
        <title>Aquicoccus porphyridii gen. nov., sp. nov., isolated from a small marine red alga, Porphyridium marinum.</title>
        <authorList>
            <person name="Liu L."/>
        </authorList>
    </citation>
    <scope>NUCLEOTIDE SEQUENCE [LARGE SCALE GENOMIC DNA]</scope>
    <source>
        <strain evidence="1 2">L1 8-17</strain>
    </source>
</reference>
<evidence type="ECO:0000313" key="1">
    <source>
        <dbReference type="EMBL" id="KAA0912214.1"/>
    </source>
</evidence>
<proteinExistence type="predicted"/>
<protein>
    <recommendedName>
        <fullName evidence="3">PH domain-containing protein</fullName>
    </recommendedName>
</protein>
<dbReference type="AlphaFoldDB" id="A0A5A9Z4Z3"/>
<organism evidence="1 2">
    <name type="scientific">Aquicoccus porphyridii</name>
    <dbReference type="NCBI Taxonomy" id="1852029"/>
    <lineage>
        <taxon>Bacteria</taxon>
        <taxon>Pseudomonadati</taxon>
        <taxon>Pseudomonadota</taxon>
        <taxon>Alphaproteobacteria</taxon>
        <taxon>Rhodobacterales</taxon>
        <taxon>Paracoccaceae</taxon>
        <taxon>Aquicoccus</taxon>
    </lineage>
</organism>
<keyword evidence="2" id="KW-1185">Reference proteome</keyword>
<evidence type="ECO:0000313" key="2">
    <source>
        <dbReference type="Proteomes" id="UP000325291"/>
    </source>
</evidence>
<comment type="caution">
    <text evidence="1">The sequence shown here is derived from an EMBL/GenBank/DDBJ whole genome shotgun (WGS) entry which is preliminary data.</text>
</comment>
<accession>A0A5A9Z4Z3</accession>
<evidence type="ECO:0008006" key="3">
    <source>
        <dbReference type="Google" id="ProtNLM"/>
    </source>
</evidence>
<dbReference type="EMBL" id="VINQ01000015">
    <property type="protein sequence ID" value="KAA0912214.1"/>
    <property type="molecule type" value="Genomic_DNA"/>
</dbReference>